<organism evidence="2 3">
    <name type="scientific">Corymbia citriodora subsp. variegata</name>
    <dbReference type="NCBI Taxonomy" id="360336"/>
    <lineage>
        <taxon>Eukaryota</taxon>
        <taxon>Viridiplantae</taxon>
        <taxon>Streptophyta</taxon>
        <taxon>Embryophyta</taxon>
        <taxon>Tracheophyta</taxon>
        <taxon>Spermatophyta</taxon>
        <taxon>Magnoliopsida</taxon>
        <taxon>eudicotyledons</taxon>
        <taxon>Gunneridae</taxon>
        <taxon>Pentapetalae</taxon>
        <taxon>rosids</taxon>
        <taxon>malvids</taxon>
        <taxon>Myrtales</taxon>
        <taxon>Myrtaceae</taxon>
        <taxon>Myrtoideae</taxon>
        <taxon>Eucalypteae</taxon>
        <taxon>Corymbia</taxon>
    </lineage>
</organism>
<dbReference type="Gene3D" id="2.40.160.200">
    <property type="entry name" value="LURP1-related"/>
    <property type="match status" value="1"/>
</dbReference>
<dbReference type="AlphaFoldDB" id="A0A8T0CHT8"/>
<evidence type="ECO:0000256" key="1">
    <source>
        <dbReference type="ARBA" id="ARBA00005437"/>
    </source>
</evidence>
<comment type="caution">
    <text evidence="2">The sequence shown here is derived from an EMBL/GenBank/DDBJ whole genome shotgun (WGS) entry which is preliminary data.</text>
</comment>
<dbReference type="SUPFAM" id="SSF54518">
    <property type="entry name" value="Tubby C-terminal domain-like"/>
    <property type="match status" value="1"/>
</dbReference>
<name>A0A8T0CHT8_CORYI</name>
<reference evidence="2" key="1">
    <citation type="submission" date="2020-05" db="EMBL/GenBank/DDBJ databases">
        <title>WGS assembly of Corymbia citriodora subspecies variegata.</title>
        <authorList>
            <person name="Barry K."/>
            <person name="Hundley H."/>
            <person name="Shu S."/>
            <person name="Jenkins J."/>
            <person name="Grimwood J."/>
            <person name="Baten A."/>
        </authorList>
    </citation>
    <scope>NUCLEOTIDE SEQUENCE</scope>
    <source>
        <strain evidence="2">CV2-018</strain>
    </source>
</reference>
<gene>
    <name evidence="2" type="ORF">BT93_L3117</name>
</gene>
<evidence type="ECO:0000313" key="3">
    <source>
        <dbReference type="Proteomes" id="UP000806378"/>
    </source>
</evidence>
<dbReference type="Proteomes" id="UP000806378">
    <property type="component" value="Unassembled WGS sequence"/>
</dbReference>
<evidence type="ECO:0000313" key="2">
    <source>
        <dbReference type="EMBL" id="KAF7847290.1"/>
    </source>
</evidence>
<protein>
    <recommendedName>
        <fullName evidence="4">Protein LURP-one-related 11</fullName>
    </recommendedName>
</protein>
<sequence length="247" mass="27823">MARCEFLLRMKSASIVYNKDSNREAPLRSCLQGVCSARNNSADRMAKIHPKATLDLPSQATSCDRTAAKREVFTVWMKSLIMSSKGCTVFDSSGGIVYRVDNYDCERSSEVYFMNREGKVLFTILKKKCSLFKTWNGFRSTGSEERRTLFQVKKPLNFKKRESLYEVTVWTDENQPSYYFIQGHGNSRSACSITRRLGGLMAEVKEKKSSSGVSLGDDVLTMTVEPEFDHSLAAGLLVVYGLLNHSL</sequence>
<dbReference type="InterPro" id="IPR007612">
    <property type="entry name" value="LOR"/>
</dbReference>
<dbReference type="Pfam" id="PF04525">
    <property type="entry name" value="LOR"/>
    <property type="match status" value="1"/>
</dbReference>
<proteinExistence type="inferred from homology"/>
<evidence type="ECO:0008006" key="4">
    <source>
        <dbReference type="Google" id="ProtNLM"/>
    </source>
</evidence>
<dbReference type="PANTHER" id="PTHR31087">
    <property type="match status" value="1"/>
</dbReference>
<dbReference type="PANTHER" id="PTHR31087:SF25">
    <property type="entry name" value="TRANSLATION INITIATION FACTOR 2B FAMILY PROTEIN, PUTATIVE, EXPRESSED-RELATED"/>
    <property type="match status" value="1"/>
</dbReference>
<keyword evidence="3" id="KW-1185">Reference proteome</keyword>
<dbReference type="EMBL" id="MU091006">
    <property type="protein sequence ID" value="KAF7847290.1"/>
    <property type="molecule type" value="Genomic_DNA"/>
</dbReference>
<dbReference type="InterPro" id="IPR038595">
    <property type="entry name" value="LOR_sf"/>
</dbReference>
<dbReference type="Gramene" id="rna-gnl|WGS:JABURB|Cocit.L3117.1">
    <property type="protein sequence ID" value="cds-KAF7847290.1"/>
    <property type="gene ID" value="gene-BT93_L3117"/>
</dbReference>
<accession>A0A8T0CHT8</accession>
<dbReference type="OrthoDB" id="652749at2759"/>
<dbReference type="InterPro" id="IPR025659">
    <property type="entry name" value="Tubby-like_C"/>
</dbReference>
<comment type="similarity">
    <text evidence="1">Belongs to the LOR family.</text>
</comment>